<sequence length="168" mass="18206">MGNDGGSIPTRRELVKNAARNPTLDLETAVSDWRGRLYNYESILKALMPSAGPGGDDDDDAEAAAAKNEEVIGAAEFSFASTGIKSLRDIVKIKDKKGSKKKRKRVDGDKNETEVDGEAKGERVHKSAKKDGRLNGINNPMASSLTAKVLAEQDELNRRRKLAGIVNK</sequence>
<protein>
    <submittedName>
        <fullName evidence="2">Uncharacterized protein</fullName>
    </submittedName>
</protein>
<dbReference type="EMBL" id="CALLCH030000008">
    <property type="protein sequence ID" value="CAI4213390.1"/>
    <property type="molecule type" value="Genomic_DNA"/>
</dbReference>
<gene>
    <name evidence="2" type="ORF">PPNO1_LOCUS3137</name>
</gene>
<comment type="caution">
    <text evidence="2">The sequence shown here is derived from an EMBL/GenBank/DDBJ whole genome shotgun (WGS) entry which is preliminary data.</text>
</comment>
<evidence type="ECO:0000256" key="1">
    <source>
        <dbReference type="SAM" id="MobiDB-lite"/>
    </source>
</evidence>
<proteinExistence type="predicted"/>
<keyword evidence="3" id="KW-1185">Reference proteome</keyword>
<dbReference type="GO" id="GO:0006274">
    <property type="term" value="P:DNA replication termination"/>
    <property type="evidence" value="ECO:0007669"/>
    <property type="project" value="TreeGrafter"/>
</dbReference>
<reference evidence="2" key="1">
    <citation type="submission" date="2022-11" db="EMBL/GenBank/DDBJ databases">
        <authorList>
            <person name="Scott C."/>
            <person name="Bruce N."/>
        </authorList>
    </citation>
    <scope>NUCLEOTIDE SEQUENCE</scope>
</reference>
<evidence type="ECO:0000313" key="2">
    <source>
        <dbReference type="EMBL" id="CAI4213390.1"/>
    </source>
</evidence>
<feature type="region of interest" description="Disordered" evidence="1">
    <location>
        <begin position="48"/>
        <end position="67"/>
    </location>
</feature>
<dbReference type="AlphaFoldDB" id="A0A9P1M9K3"/>
<feature type="compositionally biased region" description="Basic and acidic residues" evidence="1">
    <location>
        <begin position="106"/>
        <end position="133"/>
    </location>
</feature>
<feature type="region of interest" description="Disordered" evidence="1">
    <location>
        <begin position="95"/>
        <end position="140"/>
    </location>
</feature>
<name>A0A9P1M9K3_9PEZI</name>
<evidence type="ECO:0000313" key="3">
    <source>
        <dbReference type="Proteomes" id="UP000838763"/>
    </source>
</evidence>
<accession>A0A9P1M9K3</accession>
<dbReference type="GO" id="GO:0005634">
    <property type="term" value="C:nucleus"/>
    <property type="evidence" value="ECO:0007669"/>
    <property type="project" value="TreeGrafter"/>
</dbReference>
<dbReference type="PANTHER" id="PTHR12775:SF0">
    <property type="entry name" value="REPLICATION TERMINATION FACTOR 2"/>
    <property type="match status" value="1"/>
</dbReference>
<dbReference type="OrthoDB" id="247013at2759"/>
<feature type="compositionally biased region" description="Basic residues" evidence="1">
    <location>
        <begin position="95"/>
        <end position="105"/>
    </location>
</feature>
<dbReference type="Proteomes" id="UP000838763">
    <property type="component" value="Unassembled WGS sequence"/>
</dbReference>
<dbReference type="PANTHER" id="PTHR12775">
    <property type="entry name" value="PROTEIN C20ORF43 HOMOLOG"/>
    <property type="match status" value="1"/>
</dbReference>
<dbReference type="InterPro" id="IPR006735">
    <property type="entry name" value="Rtf2"/>
</dbReference>
<organism evidence="2 3">
    <name type="scientific">Parascedosporium putredinis</name>
    <dbReference type="NCBI Taxonomy" id="1442378"/>
    <lineage>
        <taxon>Eukaryota</taxon>
        <taxon>Fungi</taxon>
        <taxon>Dikarya</taxon>
        <taxon>Ascomycota</taxon>
        <taxon>Pezizomycotina</taxon>
        <taxon>Sordariomycetes</taxon>
        <taxon>Hypocreomycetidae</taxon>
        <taxon>Microascales</taxon>
        <taxon>Microascaceae</taxon>
        <taxon>Parascedosporium</taxon>
    </lineage>
</organism>